<dbReference type="PANTHER" id="PTHR33116:SF78">
    <property type="entry name" value="OS12G0587133 PROTEIN"/>
    <property type="match status" value="1"/>
</dbReference>
<dbReference type="CDD" id="cd01650">
    <property type="entry name" value="RT_nLTR_like"/>
    <property type="match status" value="1"/>
</dbReference>
<feature type="domain" description="Reverse transcriptase" evidence="1">
    <location>
        <begin position="32"/>
        <end position="252"/>
    </location>
</feature>
<dbReference type="EMBL" id="JARYMX010000020">
    <property type="protein sequence ID" value="KAJ9536468.1"/>
    <property type="molecule type" value="Genomic_DNA"/>
</dbReference>
<dbReference type="InterPro" id="IPR026960">
    <property type="entry name" value="RVT-Znf"/>
</dbReference>
<dbReference type="InterPro" id="IPR043502">
    <property type="entry name" value="DNA/RNA_pol_sf"/>
</dbReference>
<keyword evidence="4" id="KW-1185">Reference proteome</keyword>
<evidence type="ECO:0000313" key="3">
    <source>
        <dbReference type="EMBL" id="KAJ9536468.1"/>
    </source>
</evidence>
<evidence type="ECO:0000259" key="2">
    <source>
        <dbReference type="Pfam" id="PF13966"/>
    </source>
</evidence>
<sequence>MFGIGNDKAPGSDGFTSKFFKASWDIVEMMWPISCCSVLYKCISKIISDRIKPVLDRLVSRSQSAFIPGRRISDNILMAHELVAGYQKRSGPPRCAFKIDIRKAYDMVDWKYITIILEGFGFHPVLVRWIKEMLNTTSFSVAINGGSEGFFKGARGLRQGDPISPYLFTLVMEGFSMALKHYDLFVFTRGDVASVEVLKRALDMFRSWSGLAPSLEKSQVFFGNVADDVRHAILQTLPFEAGVFPIRYLGVPLSPLRLKVADYSGLIDKVRMRIHNWKSKSLSFAGRKLLISSVLQSLNLYWMSVFLLPSGVIHELEALMRNFLWAQGNSSRGKCKIAWDVVCRPIANGGLGLRKLATWNRAMVAKHLWDVLTSRSTLWVDWIRLHYSQDASLWMVVPKPTWSWMFRKLLELRPLIRRFVVSNIGNGLSTYAWSDRWLDCGALMDCITFRRFARLGFSHNTKVRQVIEVCGNEWPVEWIQCCGELDHCQIPAINVTSQDMVQWRRLDGSLGPFTVKDAYTDLSGSLESIRWATPVWFKNCIPKHAFCMWVACHGRLPTQDRLTWKHEPPDLICPLCGTCMDSHDHLFFLCSFSLEVWRTIKKDTRLFGFTEVWRDIRHNLTIGRGPRKLEQRLALHATIYGLWRERNRRLFGNTPKMAIQVIKEIREVVLMRMAWTSFDDIHGST</sequence>
<accession>A0AA38SQN8</accession>
<comment type="caution">
    <text evidence="3">The sequence shown here is derived from an EMBL/GenBank/DDBJ whole genome shotgun (WGS) entry which is preliminary data.</text>
</comment>
<organism evidence="3 4">
    <name type="scientific">Centaurea solstitialis</name>
    <name type="common">yellow star-thistle</name>
    <dbReference type="NCBI Taxonomy" id="347529"/>
    <lineage>
        <taxon>Eukaryota</taxon>
        <taxon>Viridiplantae</taxon>
        <taxon>Streptophyta</taxon>
        <taxon>Embryophyta</taxon>
        <taxon>Tracheophyta</taxon>
        <taxon>Spermatophyta</taxon>
        <taxon>Magnoliopsida</taxon>
        <taxon>eudicotyledons</taxon>
        <taxon>Gunneridae</taxon>
        <taxon>Pentapetalae</taxon>
        <taxon>asterids</taxon>
        <taxon>campanulids</taxon>
        <taxon>Asterales</taxon>
        <taxon>Asteraceae</taxon>
        <taxon>Carduoideae</taxon>
        <taxon>Cardueae</taxon>
        <taxon>Centaureinae</taxon>
        <taxon>Centaurea</taxon>
    </lineage>
</organism>
<evidence type="ECO:0008006" key="5">
    <source>
        <dbReference type="Google" id="ProtNLM"/>
    </source>
</evidence>
<evidence type="ECO:0000259" key="1">
    <source>
        <dbReference type="Pfam" id="PF00078"/>
    </source>
</evidence>
<feature type="domain" description="Reverse transcriptase zinc-binding" evidence="2">
    <location>
        <begin position="513"/>
        <end position="597"/>
    </location>
</feature>
<protein>
    <recommendedName>
        <fullName evidence="5">Reverse transcriptase domain-containing protein</fullName>
    </recommendedName>
</protein>
<name>A0AA38SQN8_9ASTR</name>
<reference evidence="3" key="1">
    <citation type="submission" date="2023-03" db="EMBL/GenBank/DDBJ databases">
        <title>Chromosome-scale reference genome and RAD-based genetic map of yellow starthistle (Centaurea solstitialis) reveal putative structural variation and QTLs associated with invader traits.</title>
        <authorList>
            <person name="Reatini B."/>
            <person name="Cang F.A."/>
            <person name="Jiang Q."/>
            <person name="Mckibben M.T.W."/>
            <person name="Barker M.S."/>
            <person name="Rieseberg L.H."/>
            <person name="Dlugosch K.M."/>
        </authorList>
    </citation>
    <scope>NUCLEOTIDE SEQUENCE</scope>
    <source>
        <strain evidence="3">CAN-66</strain>
        <tissue evidence="3">Leaf</tissue>
    </source>
</reference>
<proteinExistence type="predicted"/>
<evidence type="ECO:0000313" key="4">
    <source>
        <dbReference type="Proteomes" id="UP001172457"/>
    </source>
</evidence>
<dbReference type="SUPFAM" id="SSF56672">
    <property type="entry name" value="DNA/RNA polymerases"/>
    <property type="match status" value="1"/>
</dbReference>
<dbReference type="AlphaFoldDB" id="A0AA38SQN8"/>
<dbReference type="Pfam" id="PF13966">
    <property type="entry name" value="zf-RVT"/>
    <property type="match status" value="1"/>
</dbReference>
<dbReference type="Proteomes" id="UP001172457">
    <property type="component" value="Unassembled WGS sequence"/>
</dbReference>
<dbReference type="Pfam" id="PF00078">
    <property type="entry name" value="RVT_1"/>
    <property type="match status" value="1"/>
</dbReference>
<dbReference type="InterPro" id="IPR000477">
    <property type="entry name" value="RT_dom"/>
</dbReference>
<dbReference type="PANTHER" id="PTHR33116">
    <property type="entry name" value="REVERSE TRANSCRIPTASE ZINC-BINDING DOMAIN-CONTAINING PROTEIN-RELATED-RELATED"/>
    <property type="match status" value="1"/>
</dbReference>
<gene>
    <name evidence="3" type="ORF">OSB04_un000349</name>
</gene>